<evidence type="ECO:0000256" key="6">
    <source>
        <dbReference type="ARBA" id="ARBA00023136"/>
    </source>
</evidence>
<evidence type="ECO:0000313" key="10">
    <source>
        <dbReference type="Proteomes" id="UP000069902"/>
    </source>
</evidence>
<dbReference type="GO" id="GO:0005886">
    <property type="term" value="C:plasma membrane"/>
    <property type="evidence" value="ECO:0007669"/>
    <property type="project" value="UniProtKB-SubCell"/>
</dbReference>
<keyword evidence="7" id="KW-0813">Transport</keyword>
<keyword evidence="5 8" id="KW-1133">Transmembrane helix</keyword>
<comment type="similarity">
    <text evidence="2 7">Belongs to the ExbD/TolR family.</text>
</comment>
<name>A0A0U5JCH6_9BACT</name>
<keyword evidence="10" id="KW-1185">Reference proteome</keyword>
<dbReference type="InParanoid" id="A0A0U5JCH6"/>
<protein>
    <submittedName>
        <fullName evidence="9">Biopolymer transport protein ExbD</fullName>
    </submittedName>
</protein>
<evidence type="ECO:0000313" key="9">
    <source>
        <dbReference type="EMBL" id="CUI17705.1"/>
    </source>
</evidence>
<evidence type="ECO:0000256" key="8">
    <source>
        <dbReference type="SAM" id="Phobius"/>
    </source>
</evidence>
<evidence type="ECO:0000256" key="1">
    <source>
        <dbReference type="ARBA" id="ARBA00004162"/>
    </source>
</evidence>
<keyword evidence="3" id="KW-1003">Cell membrane</keyword>
<dbReference type="GO" id="GO:0015031">
    <property type="term" value="P:protein transport"/>
    <property type="evidence" value="ECO:0007669"/>
    <property type="project" value="UniProtKB-KW"/>
</dbReference>
<organism evidence="9 10">
    <name type="scientific">Candidatus Protochlamydia naegleriophila</name>
    <dbReference type="NCBI Taxonomy" id="389348"/>
    <lineage>
        <taxon>Bacteria</taxon>
        <taxon>Pseudomonadati</taxon>
        <taxon>Chlamydiota</taxon>
        <taxon>Chlamydiia</taxon>
        <taxon>Parachlamydiales</taxon>
        <taxon>Parachlamydiaceae</taxon>
        <taxon>Candidatus Protochlamydia</taxon>
    </lineage>
</organism>
<keyword evidence="4 7" id="KW-0812">Transmembrane</keyword>
<comment type="subcellular location">
    <subcellularLocation>
        <location evidence="1">Cell membrane</location>
        <topology evidence="1">Single-pass membrane protein</topology>
    </subcellularLocation>
    <subcellularLocation>
        <location evidence="7">Cell membrane</location>
        <topology evidence="7">Single-pass type II membrane protein</topology>
    </subcellularLocation>
</comment>
<dbReference type="InterPro" id="IPR003400">
    <property type="entry name" value="ExbD"/>
</dbReference>
<evidence type="ECO:0000256" key="2">
    <source>
        <dbReference type="ARBA" id="ARBA00005811"/>
    </source>
</evidence>
<dbReference type="PATRIC" id="fig|389348.3.peg.2360"/>
<dbReference type="AlphaFoldDB" id="A0A0U5JCH6"/>
<dbReference type="Pfam" id="PF02472">
    <property type="entry name" value="ExbD"/>
    <property type="match status" value="1"/>
</dbReference>
<reference evidence="10" key="1">
    <citation type="submission" date="2015-09" db="EMBL/GenBank/DDBJ databases">
        <authorList>
            <person name="Bertelli C."/>
        </authorList>
    </citation>
    <scope>NUCLEOTIDE SEQUENCE [LARGE SCALE GENOMIC DNA]</scope>
    <source>
        <strain evidence="10">KNic</strain>
    </source>
</reference>
<dbReference type="PANTHER" id="PTHR30558">
    <property type="entry name" value="EXBD MEMBRANE COMPONENT OF PMF-DRIVEN MACROMOLECULE IMPORT SYSTEM"/>
    <property type="match status" value="1"/>
</dbReference>
<dbReference type="STRING" id="389348.PNK_2101"/>
<sequence length="150" mass="17011">MKFKTRLKTSTSLIDLTPLVDVIFLMLIFFIVTSDILPLKSLNIENPTLDKDSAPLTTQLLLVMDAQQVIYLGSKKAIVDLSSLKAHLEKEVEELKRQNEGHIPTIVLSVDQRVEYGLFLKLFAIAQECCPHLRLVYKPLDGLQNSLEEF</sequence>
<proteinExistence type="inferred from homology"/>
<evidence type="ECO:0000256" key="5">
    <source>
        <dbReference type="ARBA" id="ARBA00022989"/>
    </source>
</evidence>
<feature type="transmembrane region" description="Helical" evidence="8">
    <location>
        <begin position="12"/>
        <end position="32"/>
    </location>
</feature>
<dbReference type="EMBL" id="LN879502">
    <property type="protein sequence ID" value="CUI17705.1"/>
    <property type="molecule type" value="Genomic_DNA"/>
</dbReference>
<evidence type="ECO:0000256" key="4">
    <source>
        <dbReference type="ARBA" id="ARBA00022692"/>
    </source>
</evidence>
<dbReference type="RefSeq" id="WP_059061940.1">
    <property type="nucleotide sequence ID" value="NZ_LN879502.1"/>
</dbReference>
<keyword evidence="6 8" id="KW-0472">Membrane</keyword>
<keyword evidence="7" id="KW-0653">Protein transport</keyword>
<evidence type="ECO:0000256" key="7">
    <source>
        <dbReference type="RuleBase" id="RU003879"/>
    </source>
</evidence>
<dbReference type="GO" id="GO:0022857">
    <property type="term" value="F:transmembrane transporter activity"/>
    <property type="evidence" value="ECO:0007669"/>
    <property type="project" value="InterPro"/>
</dbReference>
<gene>
    <name evidence="9" type="primary">exbD</name>
    <name evidence="9" type="ORF">PNK_2101</name>
</gene>
<accession>A0A0U5JCH6</accession>
<dbReference type="KEGG" id="pnl:PNK_2101"/>
<evidence type="ECO:0000256" key="3">
    <source>
        <dbReference type="ARBA" id="ARBA00022475"/>
    </source>
</evidence>
<dbReference type="Proteomes" id="UP000069902">
    <property type="component" value="Chromosome cPNK"/>
</dbReference>